<evidence type="ECO:0000259" key="6">
    <source>
        <dbReference type="Pfam" id="PF04542"/>
    </source>
</evidence>
<dbReference type="AlphaFoldDB" id="A0A6F9EEJ0"/>
<dbReference type="PANTHER" id="PTHR43133:SF8">
    <property type="entry name" value="RNA POLYMERASE SIGMA FACTOR HI_1459-RELATED"/>
    <property type="match status" value="1"/>
</dbReference>
<evidence type="ECO:0000256" key="2">
    <source>
        <dbReference type="ARBA" id="ARBA00023015"/>
    </source>
</evidence>
<dbReference type="InterPro" id="IPR014284">
    <property type="entry name" value="RNA_pol_sigma-70_dom"/>
</dbReference>
<dbReference type="Pfam" id="PF04542">
    <property type="entry name" value="Sigma70_r2"/>
    <property type="match status" value="1"/>
</dbReference>
<organism evidence="8 9">
    <name type="scientific">Kyrpidia spormannii</name>
    <dbReference type="NCBI Taxonomy" id="2055160"/>
    <lineage>
        <taxon>Bacteria</taxon>
        <taxon>Bacillati</taxon>
        <taxon>Bacillota</taxon>
        <taxon>Bacilli</taxon>
        <taxon>Bacillales</taxon>
        <taxon>Alicyclobacillaceae</taxon>
        <taxon>Kyrpidia</taxon>
    </lineage>
</organism>
<accession>A0A6F9EEJ0</accession>
<keyword evidence="3" id="KW-0731">Sigma factor</keyword>
<protein>
    <recommendedName>
        <fullName evidence="10">RNA polymerase subunit sigma</fullName>
    </recommendedName>
</protein>
<dbReference type="GO" id="GO:0003677">
    <property type="term" value="F:DNA binding"/>
    <property type="evidence" value="ECO:0007669"/>
    <property type="project" value="UniProtKB-KW"/>
</dbReference>
<dbReference type="GO" id="GO:0006352">
    <property type="term" value="P:DNA-templated transcription initiation"/>
    <property type="evidence" value="ECO:0007669"/>
    <property type="project" value="InterPro"/>
</dbReference>
<keyword evidence="5" id="KW-0804">Transcription</keyword>
<reference evidence="8 9" key="1">
    <citation type="submission" date="2020-04" db="EMBL/GenBank/DDBJ databases">
        <authorList>
            <person name="Hogendoorn C."/>
        </authorList>
    </citation>
    <scope>NUCLEOTIDE SEQUENCE [LARGE SCALE GENOMIC DNA]</scope>
    <source>
        <strain evidence="8">COOX1</strain>
    </source>
</reference>
<feature type="domain" description="RNA polymerase sigma-70 region 2" evidence="6">
    <location>
        <begin position="21"/>
        <end position="84"/>
    </location>
</feature>
<evidence type="ECO:0000256" key="4">
    <source>
        <dbReference type="ARBA" id="ARBA00023125"/>
    </source>
</evidence>
<dbReference type="RefSeq" id="WP_170086114.1">
    <property type="nucleotide sequence ID" value="NZ_CP047972.1"/>
</dbReference>
<dbReference type="SUPFAM" id="SSF88946">
    <property type="entry name" value="Sigma2 domain of RNA polymerase sigma factors"/>
    <property type="match status" value="1"/>
</dbReference>
<dbReference type="GO" id="GO:0016987">
    <property type="term" value="F:sigma factor activity"/>
    <property type="evidence" value="ECO:0007669"/>
    <property type="project" value="UniProtKB-KW"/>
</dbReference>
<keyword evidence="2" id="KW-0805">Transcription regulation</keyword>
<dbReference type="Gene3D" id="1.10.10.10">
    <property type="entry name" value="Winged helix-like DNA-binding domain superfamily/Winged helix DNA-binding domain"/>
    <property type="match status" value="1"/>
</dbReference>
<dbReference type="InterPro" id="IPR013324">
    <property type="entry name" value="RNA_pol_sigma_r3/r4-like"/>
</dbReference>
<dbReference type="CDD" id="cd06171">
    <property type="entry name" value="Sigma70_r4"/>
    <property type="match status" value="1"/>
</dbReference>
<dbReference type="EMBL" id="LR792683">
    <property type="protein sequence ID" value="CAB3394841.1"/>
    <property type="molecule type" value="Genomic_DNA"/>
</dbReference>
<dbReference type="InterPro" id="IPR013249">
    <property type="entry name" value="RNA_pol_sigma70_r4_t2"/>
</dbReference>
<dbReference type="InterPro" id="IPR007627">
    <property type="entry name" value="RNA_pol_sigma70_r2"/>
</dbReference>
<dbReference type="Pfam" id="PF08281">
    <property type="entry name" value="Sigma70_r4_2"/>
    <property type="match status" value="1"/>
</dbReference>
<comment type="similarity">
    <text evidence="1">Belongs to the sigma-70 factor family. ECF subfamily.</text>
</comment>
<dbReference type="PANTHER" id="PTHR43133">
    <property type="entry name" value="RNA POLYMERASE ECF-TYPE SIGMA FACTO"/>
    <property type="match status" value="1"/>
</dbReference>
<dbReference type="Proteomes" id="UP000502196">
    <property type="component" value="Chromosome"/>
</dbReference>
<dbReference type="Gene3D" id="1.10.1740.10">
    <property type="match status" value="1"/>
</dbReference>
<sequence length="194" mass="23237">MHVWNRLFGSHDDERQVFEELWDKMYRHAYMVVRDTHLAQDVVQEAWIKIWRQIKTLRESDRLGAWATKIVHHTAIDLVRRRQRWNEISSENVYEVEGTEESTRTEGPEEVFFQRADADELIRALNQLSDDHRVVLVLRFYYDYKYDEMADMLQVPVGVVKSRLHRAKNALKQILEHDRSSLSVREVSVTDERL</sequence>
<dbReference type="InterPro" id="IPR013325">
    <property type="entry name" value="RNA_pol_sigma_r2"/>
</dbReference>
<evidence type="ECO:0008006" key="10">
    <source>
        <dbReference type="Google" id="ProtNLM"/>
    </source>
</evidence>
<evidence type="ECO:0000259" key="7">
    <source>
        <dbReference type="Pfam" id="PF08281"/>
    </source>
</evidence>
<proteinExistence type="inferred from homology"/>
<keyword evidence="4" id="KW-0238">DNA-binding</keyword>
<evidence type="ECO:0000256" key="3">
    <source>
        <dbReference type="ARBA" id="ARBA00023082"/>
    </source>
</evidence>
<evidence type="ECO:0000256" key="1">
    <source>
        <dbReference type="ARBA" id="ARBA00010641"/>
    </source>
</evidence>
<evidence type="ECO:0000313" key="8">
    <source>
        <dbReference type="EMBL" id="CAB3394841.1"/>
    </source>
</evidence>
<dbReference type="InterPro" id="IPR039425">
    <property type="entry name" value="RNA_pol_sigma-70-like"/>
</dbReference>
<dbReference type="SUPFAM" id="SSF88659">
    <property type="entry name" value="Sigma3 and sigma4 domains of RNA polymerase sigma factors"/>
    <property type="match status" value="1"/>
</dbReference>
<evidence type="ECO:0000256" key="5">
    <source>
        <dbReference type="ARBA" id="ARBA00023163"/>
    </source>
</evidence>
<dbReference type="InterPro" id="IPR036388">
    <property type="entry name" value="WH-like_DNA-bd_sf"/>
</dbReference>
<name>A0A6F9EEJ0_9BACL</name>
<dbReference type="NCBIfam" id="TIGR02937">
    <property type="entry name" value="sigma70-ECF"/>
    <property type="match status" value="1"/>
</dbReference>
<gene>
    <name evidence="8" type="ORF">COOX1_2618</name>
</gene>
<feature type="domain" description="RNA polymerase sigma factor 70 region 4 type 2" evidence="7">
    <location>
        <begin position="119"/>
        <end position="171"/>
    </location>
</feature>
<evidence type="ECO:0000313" key="9">
    <source>
        <dbReference type="Proteomes" id="UP000502196"/>
    </source>
</evidence>